<proteinExistence type="predicted"/>
<reference evidence="1" key="1">
    <citation type="submission" date="2022-04" db="EMBL/GenBank/DDBJ databases">
        <title>Hymenobacter sp. isolated from the air.</title>
        <authorList>
            <person name="Won M."/>
            <person name="Lee C.-M."/>
            <person name="Woen H.-Y."/>
            <person name="Kwon S.-W."/>
        </authorList>
    </citation>
    <scope>NUCLEOTIDE SEQUENCE</scope>
    <source>
        <strain evidence="1">5420S-77</strain>
        <plasmid evidence="1">unnamed1</plasmid>
    </source>
</reference>
<gene>
    <name evidence="1" type="ORF">MUN86_23875</name>
</gene>
<dbReference type="EMBL" id="CP095062">
    <property type="protein sequence ID" value="UOQ68549.1"/>
    <property type="molecule type" value="Genomic_DNA"/>
</dbReference>
<keyword evidence="1" id="KW-0614">Plasmid</keyword>
<geneLocation type="plasmid" evidence="1 2">
    <name>unnamed1</name>
</geneLocation>
<organism evidence="1 2">
    <name type="scientific">Hymenobacter volaticus</name>
    <dbReference type="NCBI Taxonomy" id="2932254"/>
    <lineage>
        <taxon>Bacteria</taxon>
        <taxon>Pseudomonadati</taxon>
        <taxon>Bacteroidota</taxon>
        <taxon>Cytophagia</taxon>
        <taxon>Cytophagales</taxon>
        <taxon>Hymenobacteraceae</taxon>
        <taxon>Hymenobacter</taxon>
    </lineage>
</organism>
<protein>
    <submittedName>
        <fullName evidence="1">Uncharacterized protein</fullName>
    </submittedName>
</protein>
<keyword evidence="2" id="KW-1185">Reference proteome</keyword>
<dbReference type="RefSeq" id="WP_245125883.1">
    <property type="nucleotide sequence ID" value="NZ_CP095062.1"/>
</dbReference>
<evidence type="ECO:0000313" key="2">
    <source>
        <dbReference type="Proteomes" id="UP000830401"/>
    </source>
</evidence>
<dbReference type="Proteomes" id="UP000830401">
    <property type="component" value="Plasmid unnamed1"/>
</dbReference>
<name>A0ABY4GCB4_9BACT</name>
<sequence length="85" mass="9227">MQEFRNRLLLGLLLGALLLSVGLNVYCLRQLDARPLNYELEAGLPVSVTELELAQARAALEACQQASRTTASTSSDTLVPQPVFP</sequence>
<evidence type="ECO:0000313" key="1">
    <source>
        <dbReference type="EMBL" id="UOQ68549.1"/>
    </source>
</evidence>
<accession>A0ABY4GCB4</accession>